<comment type="caution">
    <text evidence="3">The sequence shown here is derived from an EMBL/GenBank/DDBJ whole genome shotgun (WGS) entry which is preliminary data.</text>
</comment>
<evidence type="ECO:0000313" key="3">
    <source>
        <dbReference type="EMBL" id="MFB9762101.1"/>
    </source>
</evidence>
<feature type="transmembrane region" description="Helical" evidence="1">
    <location>
        <begin position="12"/>
        <end position="31"/>
    </location>
</feature>
<keyword evidence="1" id="KW-0472">Membrane</keyword>
<dbReference type="PANTHER" id="PTHR31302">
    <property type="entry name" value="TRANSMEMBRANE PROTEIN WITH METALLOPHOSPHOESTERASE DOMAIN-RELATED"/>
    <property type="match status" value="1"/>
</dbReference>
<dbReference type="SUPFAM" id="SSF56300">
    <property type="entry name" value="Metallo-dependent phosphatases"/>
    <property type="match status" value="1"/>
</dbReference>
<name>A0ABV5WPD2_9BACI</name>
<dbReference type="Pfam" id="PF00149">
    <property type="entry name" value="Metallophos"/>
    <property type="match status" value="1"/>
</dbReference>
<evidence type="ECO:0000256" key="1">
    <source>
        <dbReference type="SAM" id="Phobius"/>
    </source>
</evidence>
<gene>
    <name evidence="3" type="ORF">ACFFMS_28140</name>
</gene>
<dbReference type="InterPro" id="IPR051158">
    <property type="entry name" value="Metallophosphoesterase_sf"/>
</dbReference>
<organism evidence="3 4">
    <name type="scientific">Ectobacillus funiculus</name>
    <dbReference type="NCBI Taxonomy" id="137993"/>
    <lineage>
        <taxon>Bacteria</taxon>
        <taxon>Bacillati</taxon>
        <taxon>Bacillota</taxon>
        <taxon>Bacilli</taxon>
        <taxon>Bacillales</taxon>
        <taxon>Bacillaceae</taxon>
        <taxon>Ectobacillus</taxon>
    </lineage>
</organism>
<dbReference type="CDD" id="cd07385">
    <property type="entry name" value="MPP_YkuE_C"/>
    <property type="match status" value="1"/>
</dbReference>
<proteinExistence type="predicted"/>
<feature type="domain" description="Calcineurin-like phosphoesterase" evidence="2">
    <location>
        <begin position="58"/>
        <end position="224"/>
    </location>
</feature>
<keyword evidence="4" id="KW-1185">Reference proteome</keyword>
<reference evidence="3 4" key="1">
    <citation type="submission" date="2024-09" db="EMBL/GenBank/DDBJ databases">
        <authorList>
            <person name="Sun Q."/>
            <person name="Mori K."/>
        </authorList>
    </citation>
    <scope>NUCLEOTIDE SEQUENCE [LARGE SCALE GENOMIC DNA]</scope>
    <source>
        <strain evidence="3 4">JCM 11201</strain>
    </source>
</reference>
<dbReference type="RefSeq" id="WP_379952102.1">
    <property type="nucleotide sequence ID" value="NZ_JBHMAF010000196.1"/>
</dbReference>
<dbReference type="EMBL" id="JBHMAF010000196">
    <property type="protein sequence ID" value="MFB9762101.1"/>
    <property type="molecule type" value="Genomic_DNA"/>
</dbReference>
<accession>A0ABV5WPD2</accession>
<dbReference type="Gene3D" id="3.60.21.10">
    <property type="match status" value="1"/>
</dbReference>
<keyword evidence="1" id="KW-1133">Transmembrane helix</keyword>
<dbReference type="Proteomes" id="UP001589609">
    <property type="component" value="Unassembled WGS sequence"/>
</dbReference>
<dbReference type="InterPro" id="IPR004843">
    <property type="entry name" value="Calcineurin-like_PHP"/>
</dbReference>
<evidence type="ECO:0000259" key="2">
    <source>
        <dbReference type="Pfam" id="PF00149"/>
    </source>
</evidence>
<dbReference type="InterPro" id="IPR029052">
    <property type="entry name" value="Metallo-depent_PP-like"/>
</dbReference>
<protein>
    <submittedName>
        <fullName evidence="3">Metallophosphoesterase</fullName>
    </submittedName>
</protein>
<keyword evidence="1" id="KW-0812">Transmembrane</keyword>
<evidence type="ECO:0000313" key="4">
    <source>
        <dbReference type="Proteomes" id="UP001589609"/>
    </source>
</evidence>
<dbReference type="PANTHER" id="PTHR31302:SF25">
    <property type="entry name" value="PHOSPHOESTERASE"/>
    <property type="match status" value="1"/>
</dbReference>
<sequence length="286" mass="32408">MTKITRRAFLKKSFCFSLYTLLTSGIGYYYARHIEPSLLVVTRHSIRSPLIPKSFHGMKIVQFSDLHLGYYYSLPRLAKVVNRINQEKADIVFFTGDLIDDQRSCPFTSRIAPILQRIHAPFGKYCIYGNHDHGGYGTELYKVIMNESGFILLQNSEQRIRLVDGSEIAILGIDDMMLGNPKLEQTLRLARQELYTIVLVHEPDAASVIAQYPVNLQLSGHSHGGQVQLPIIGPVITPPLAKKYIEGFYTVSNLTVYVNRGLGMTRVPFRFFAQPEITVFTLQHGE</sequence>